<dbReference type="PANTHER" id="PTHR40051">
    <property type="entry name" value="IG HYPOTHETICAL 15966"/>
    <property type="match status" value="1"/>
</dbReference>
<dbReference type="OrthoDB" id="2376882at2"/>
<organism evidence="1 2">
    <name type="scientific">Salipaludibacillus keqinensis</name>
    <dbReference type="NCBI Taxonomy" id="2045207"/>
    <lineage>
        <taxon>Bacteria</taxon>
        <taxon>Bacillati</taxon>
        <taxon>Bacillota</taxon>
        <taxon>Bacilli</taxon>
        <taxon>Bacillales</taxon>
        <taxon>Bacillaceae</taxon>
    </lineage>
</organism>
<keyword evidence="2" id="KW-1185">Reference proteome</keyword>
<comment type="caution">
    <text evidence="1">The sequence shown here is derived from an EMBL/GenBank/DDBJ whole genome shotgun (WGS) entry which is preliminary data.</text>
</comment>
<dbReference type="RefSeq" id="WP_110609081.1">
    <property type="nucleotide sequence ID" value="NZ_PDOD01000002.1"/>
</dbReference>
<evidence type="ECO:0000313" key="2">
    <source>
        <dbReference type="Proteomes" id="UP000248214"/>
    </source>
</evidence>
<protein>
    <recommendedName>
        <fullName evidence="3">YolD-like family protein</fullName>
    </recommendedName>
</protein>
<dbReference type="PANTHER" id="PTHR40051:SF1">
    <property type="entry name" value="YOLD-LIKE FAMILY PROTEIN"/>
    <property type="match status" value="1"/>
</dbReference>
<dbReference type="InterPro" id="IPR014962">
    <property type="entry name" value="YolD"/>
</dbReference>
<dbReference type="EMBL" id="PDOD01000002">
    <property type="protein sequence ID" value="PYZ93051.1"/>
    <property type="molecule type" value="Genomic_DNA"/>
</dbReference>
<accession>A0A323TD59</accession>
<proteinExistence type="predicted"/>
<gene>
    <name evidence="1" type="ORF">CR194_07585</name>
</gene>
<sequence length="108" mass="12661">MSNFLKRGNLMWEGSRMMLPEHIQALRERKRKATHDPQPNLTEDELTELGHVAMDSLYHTIEVTVVYWQDGYDQRVTGVIDEIDSLGKRLKLNGEWINITVLKRIDRV</sequence>
<dbReference type="Proteomes" id="UP000248214">
    <property type="component" value="Unassembled WGS sequence"/>
</dbReference>
<reference evidence="1 2" key="1">
    <citation type="submission" date="2017-10" db="EMBL/GenBank/DDBJ databases">
        <title>Bacillus sp. nov., a halophilic bacterium isolated from a Keqin Lake.</title>
        <authorList>
            <person name="Wang H."/>
        </authorList>
    </citation>
    <scope>NUCLEOTIDE SEQUENCE [LARGE SCALE GENOMIC DNA]</scope>
    <source>
        <strain evidence="1 2">KQ-12</strain>
    </source>
</reference>
<dbReference type="Pfam" id="PF08863">
    <property type="entry name" value="YolD"/>
    <property type="match status" value="1"/>
</dbReference>
<evidence type="ECO:0008006" key="3">
    <source>
        <dbReference type="Google" id="ProtNLM"/>
    </source>
</evidence>
<dbReference type="AlphaFoldDB" id="A0A323TD59"/>
<name>A0A323TD59_9BACI</name>
<evidence type="ECO:0000313" key="1">
    <source>
        <dbReference type="EMBL" id="PYZ93051.1"/>
    </source>
</evidence>